<dbReference type="InterPro" id="IPR023608">
    <property type="entry name" value="Transglutaminase_animal"/>
</dbReference>
<evidence type="ECO:0000256" key="6">
    <source>
        <dbReference type="ARBA" id="ARBA00024222"/>
    </source>
</evidence>
<dbReference type="EMBL" id="GGNE01000330">
    <property type="protein sequence ID" value="MIC88871.1"/>
    <property type="molecule type" value="Transcribed_RNA"/>
</dbReference>
<dbReference type="PANTHER" id="PTHR11590">
    <property type="entry name" value="PROTEIN-GLUTAMINE GAMMA-GLUTAMYLTRANSFERASE"/>
    <property type="match status" value="1"/>
</dbReference>
<feature type="domain" description="Transglutaminase-like" evidence="10">
    <location>
        <begin position="343"/>
        <end position="436"/>
    </location>
</feature>
<keyword evidence="5" id="KW-0012">Acyltransferase</keyword>
<evidence type="ECO:0000256" key="9">
    <source>
        <dbReference type="PIRSR" id="PIRSR000459-2"/>
    </source>
</evidence>
<dbReference type="Gene3D" id="3.90.260.10">
    <property type="entry name" value="Transglutaminase-like"/>
    <property type="match status" value="1"/>
</dbReference>
<evidence type="ECO:0000256" key="5">
    <source>
        <dbReference type="ARBA" id="ARBA00023315"/>
    </source>
</evidence>
<dbReference type="SUPFAM" id="SSF81296">
    <property type="entry name" value="E set domains"/>
    <property type="match status" value="1"/>
</dbReference>
<keyword evidence="2 11" id="KW-0808">Transferase</keyword>
<comment type="catalytic activity">
    <reaction evidence="7">
        <text>L-glutaminyl-[protein] + L-lysyl-[protein] = [protein]-L-lysyl-N(6)-5-L-glutamyl-[protein] + NH4(+)</text>
        <dbReference type="Rhea" id="RHEA:54816"/>
        <dbReference type="Rhea" id="RHEA-COMP:9752"/>
        <dbReference type="Rhea" id="RHEA-COMP:10207"/>
        <dbReference type="Rhea" id="RHEA-COMP:14005"/>
        <dbReference type="ChEBI" id="CHEBI:28938"/>
        <dbReference type="ChEBI" id="CHEBI:29969"/>
        <dbReference type="ChEBI" id="CHEBI:30011"/>
        <dbReference type="ChEBI" id="CHEBI:138370"/>
        <dbReference type="EC" id="2.3.2.13"/>
    </reaction>
</comment>
<evidence type="ECO:0000256" key="1">
    <source>
        <dbReference type="ARBA" id="ARBA00005968"/>
    </source>
</evidence>
<dbReference type="InterPro" id="IPR008958">
    <property type="entry name" value="Transglutaminase_C"/>
</dbReference>
<dbReference type="SMART" id="SM00460">
    <property type="entry name" value="TGc"/>
    <property type="match status" value="1"/>
</dbReference>
<dbReference type="Pfam" id="PF00927">
    <property type="entry name" value="Transglut_C"/>
    <property type="match status" value="2"/>
</dbReference>
<comment type="similarity">
    <text evidence="1">Belongs to the transglutaminase superfamily. Transglutaminase family.</text>
</comment>
<proteinExistence type="inferred from homology"/>
<evidence type="ECO:0000259" key="10">
    <source>
        <dbReference type="SMART" id="SM00460"/>
    </source>
</evidence>
<dbReference type="EC" id="2.3.2.13" evidence="6"/>
<feature type="active site" evidence="8">
    <location>
        <position position="410"/>
    </location>
</feature>
<dbReference type="PIRSF" id="PIRSF000459">
    <property type="entry name" value="TGM_EBP42"/>
    <property type="match status" value="1"/>
</dbReference>
<comment type="cofactor">
    <cofactor evidence="9">
        <name>Ca(2+)</name>
        <dbReference type="ChEBI" id="CHEBI:29108"/>
    </cofactor>
    <text evidence="9">Binds 1 Ca(2+) ion per subunit.</text>
</comment>
<evidence type="ECO:0000256" key="3">
    <source>
        <dbReference type="ARBA" id="ARBA00022723"/>
    </source>
</evidence>
<dbReference type="InterPro" id="IPR036985">
    <property type="entry name" value="Transglutaminase-like_sf"/>
</dbReference>
<dbReference type="PANTHER" id="PTHR11590:SF40">
    <property type="entry name" value="HEMOCYTE PROTEIN-GLUTAMINE GAMMA-GLUTAMYLTRANSFERASE-LIKE PROTEIN"/>
    <property type="match status" value="1"/>
</dbReference>
<dbReference type="SUPFAM" id="SSF54001">
    <property type="entry name" value="Cysteine proteinases"/>
    <property type="match status" value="1"/>
</dbReference>
<reference evidence="11" key="1">
    <citation type="journal article" date="2018" name="Toxicon">
        <title>Venom-gland transcriptomics and venom proteomics of the giant Florida blue centipede, Scolopendra viridis.</title>
        <authorList>
            <person name="Ward M.J."/>
            <person name="Rokyta D.R."/>
        </authorList>
    </citation>
    <scope>NUCLEOTIDE SEQUENCE</scope>
    <source>
        <tissue evidence="11">Venom gland</tissue>
    </source>
</reference>
<dbReference type="FunFam" id="3.90.260.10:FF:000001">
    <property type="entry name" value="Protein-glutamine gamma-glutamyltransferase 2"/>
    <property type="match status" value="1"/>
</dbReference>
<evidence type="ECO:0000313" key="11">
    <source>
        <dbReference type="EMBL" id="MIC88871.1"/>
    </source>
</evidence>
<feature type="binding site" evidence="9">
    <location>
        <position position="530"/>
    </location>
    <ligand>
        <name>Ca(2+)</name>
        <dbReference type="ChEBI" id="CHEBI:29108"/>
    </ligand>
</feature>
<dbReference type="InterPro" id="IPR038765">
    <property type="entry name" value="Papain-like_cys_pep_sf"/>
</dbReference>
<dbReference type="Pfam" id="PF01841">
    <property type="entry name" value="Transglut_core"/>
    <property type="match status" value="1"/>
</dbReference>
<dbReference type="GO" id="GO:0003810">
    <property type="term" value="F:protein-glutamine gamma-glutamyltransferase activity"/>
    <property type="evidence" value="ECO:0007669"/>
    <property type="project" value="UniProtKB-EC"/>
</dbReference>
<feature type="binding site" evidence="9">
    <location>
        <position position="475"/>
    </location>
    <ligand>
        <name>Ca(2+)</name>
        <dbReference type="ChEBI" id="CHEBI:29108"/>
    </ligand>
</feature>
<dbReference type="Gene3D" id="2.60.40.10">
    <property type="entry name" value="Immunoglobulins"/>
    <property type="match status" value="3"/>
</dbReference>
<evidence type="ECO:0000256" key="7">
    <source>
        <dbReference type="ARBA" id="ARBA00051843"/>
    </source>
</evidence>
<feature type="active site" evidence="8">
    <location>
        <position position="433"/>
    </location>
</feature>
<protein>
    <recommendedName>
        <fullName evidence="6">protein-glutamine gamma-glutamyltransferase</fullName>
        <ecNumber evidence="6">2.3.2.13</ecNumber>
    </recommendedName>
</protein>
<dbReference type="InterPro" id="IPR013783">
    <property type="entry name" value="Ig-like_fold"/>
</dbReference>
<sequence length="773" mass="88765">MATSGSAASIGNTFAQTGRAARRYNQNDLNKYHQELAAQVKHFIDRHEIEEGKNEQALKKLKKEKVPPEQRPLKVERIEFYAKDNSVQHHTDKYELVHTEPFYPVLRRGQDFYLSMRFQPRPFNPKRDTMKLIFNFGPNPNVARGSKVELPVGLNDTFSRPEGTWDVRVTYQDDKIITLNVKLPPSLYVGMWKCTVVTSLHEFKDKQRKYLCPEKLYILFNPWCKDDTVFLNDENLCKEYVLNDVGKLYMGVHHYPEGRNWVFAQFDDVILPACLYLLDCAKLDYTARGDPIRVVRAISAIINSRDDNGLIVDNWSGDYSDGVAPMEWTGSLKIFEEYMKNGGQSVKYGQCWVFSGCTTTFCRALGIPCRNITNYVSAHDCHHNLTVDKFHDANGDLKTDVDQDTIWNFHVWNEVWMARPDLPSGYGGWQVIDSTPQEQSEDVYQMGPASVEAVRRGEIGLQYDTMFVVSEVNADVIHWQDDEESDIGMRKMKTYNYYIGKKLLTKCPNKDDSNGIKDAEEITKTYKNPEGTLEERMQVLNAARNARLWYLYDSPKTGGEDVFFDLIEIESIQIGQPFNVTVKIENKSNEKRNIFAILSANSVYYTGVTYKPINKETQKFVVHPKQSEVLSLQIRGNEYLDKLVDFSMIKIYAMATVKETRQTWAEEDDFSITKPPINLQVRGTPKVNEEFTLLCSFVNPLEESLEKCHYWFESPGLTRPKGTLFRNIKAGESTCHEEKFIPSQPGEKTIVVTFGSTQLKELHGSIMITVNPA</sequence>
<dbReference type="SUPFAM" id="SSF49309">
    <property type="entry name" value="Transglutaminase, two C-terminal domains"/>
    <property type="match status" value="2"/>
</dbReference>
<evidence type="ECO:0000256" key="4">
    <source>
        <dbReference type="ARBA" id="ARBA00022837"/>
    </source>
</evidence>
<keyword evidence="4 9" id="KW-0106">Calcium</keyword>
<evidence type="ECO:0000256" key="8">
    <source>
        <dbReference type="PIRSR" id="PIRSR000459-1"/>
    </source>
</evidence>
<dbReference type="InterPro" id="IPR002931">
    <property type="entry name" value="Transglutaminase-like"/>
</dbReference>
<dbReference type="InterPro" id="IPR014756">
    <property type="entry name" value="Ig_E-set"/>
</dbReference>
<keyword evidence="3 9" id="KW-0479">Metal-binding</keyword>
<dbReference type="FunFam" id="2.60.40.10:FF:000090">
    <property type="entry name" value="Protein-glutamine gamma-glutamyltransferase 2"/>
    <property type="match status" value="1"/>
</dbReference>
<feature type="binding site" evidence="9">
    <location>
        <position position="535"/>
    </location>
    <ligand>
        <name>Ca(2+)</name>
        <dbReference type="ChEBI" id="CHEBI:29108"/>
    </ligand>
</feature>
<feature type="active site" evidence="8">
    <location>
        <position position="351"/>
    </location>
</feature>
<dbReference type="FunFam" id="2.60.40.10:FF:000171">
    <property type="entry name" value="protein-glutamine gamma-glutamyltransferase 6"/>
    <property type="match status" value="1"/>
</dbReference>
<feature type="binding site" evidence="9">
    <location>
        <position position="473"/>
    </location>
    <ligand>
        <name>Ca(2+)</name>
        <dbReference type="ChEBI" id="CHEBI:29108"/>
    </ligand>
</feature>
<dbReference type="InterPro" id="IPR036238">
    <property type="entry name" value="Transglutaminase_C_sf"/>
</dbReference>
<evidence type="ECO:0000256" key="2">
    <source>
        <dbReference type="ARBA" id="ARBA00022679"/>
    </source>
</evidence>
<dbReference type="InterPro" id="IPR001102">
    <property type="entry name" value="Transglutaminase_N"/>
</dbReference>
<dbReference type="Pfam" id="PF00868">
    <property type="entry name" value="Transglut_N"/>
    <property type="match status" value="1"/>
</dbReference>
<dbReference type="AlphaFoldDB" id="A0A4D5R9Y9"/>
<name>A0A4D5R9Y9_SCOVI</name>
<dbReference type="GO" id="GO:0046872">
    <property type="term" value="F:metal ion binding"/>
    <property type="evidence" value="ECO:0007669"/>
    <property type="project" value="UniProtKB-KW"/>
</dbReference>
<organism evidence="11">
    <name type="scientific">Scolopendra viridis</name>
    <name type="common">Giant centipede</name>
    <dbReference type="NCBI Taxonomy" id="118503"/>
    <lineage>
        <taxon>Eukaryota</taxon>
        <taxon>Metazoa</taxon>
        <taxon>Ecdysozoa</taxon>
        <taxon>Arthropoda</taxon>
        <taxon>Myriapoda</taxon>
        <taxon>Chilopoda</taxon>
        <taxon>Pleurostigmophora</taxon>
        <taxon>Scolopendromorpha</taxon>
        <taxon>Scolopendridae</taxon>
        <taxon>Scolopendra</taxon>
    </lineage>
</organism>
<accession>A0A4D5R9Y9</accession>
<dbReference type="InterPro" id="IPR050779">
    <property type="entry name" value="Transglutaminase"/>
</dbReference>